<evidence type="ECO:0000313" key="1">
    <source>
        <dbReference type="EMBL" id="GER37767.1"/>
    </source>
</evidence>
<keyword evidence="1" id="KW-0808">Transferase</keyword>
<keyword evidence="2" id="KW-1185">Reference proteome</keyword>
<dbReference type="GO" id="GO:0016301">
    <property type="term" value="F:kinase activity"/>
    <property type="evidence" value="ECO:0007669"/>
    <property type="project" value="UniProtKB-KW"/>
</dbReference>
<sequence>MYEPTRKTSSFPKPSRFSTSDCRTTVTGDSSGSFIALLFFKRRANSSSTTDFPLRTSVVDDCGSISAAENYTTQPFESHCHTNSSWSQEQTFEISPTNFLSSSLDTTRESGGSLTIPTVFSPEIVARDKERVLEQLGNPPPLVAVPRQAFLHEIKKPRIGHGPVNYLVGWVRYDLELGPKGLVLGEWGPPVDHLVEDAA</sequence>
<protein>
    <submittedName>
        <fullName evidence="1">Protein kinase superfamily protein</fullName>
    </submittedName>
</protein>
<evidence type="ECO:0000313" key="2">
    <source>
        <dbReference type="Proteomes" id="UP000325081"/>
    </source>
</evidence>
<reference evidence="2" key="1">
    <citation type="journal article" date="2019" name="Curr. Biol.">
        <title>Genome Sequence of Striga asiatica Provides Insight into the Evolution of Plant Parasitism.</title>
        <authorList>
            <person name="Yoshida S."/>
            <person name="Kim S."/>
            <person name="Wafula E.K."/>
            <person name="Tanskanen J."/>
            <person name="Kim Y.M."/>
            <person name="Honaas L."/>
            <person name="Yang Z."/>
            <person name="Spallek T."/>
            <person name="Conn C.E."/>
            <person name="Ichihashi Y."/>
            <person name="Cheong K."/>
            <person name="Cui S."/>
            <person name="Der J.P."/>
            <person name="Gundlach H."/>
            <person name="Jiao Y."/>
            <person name="Hori C."/>
            <person name="Ishida J.K."/>
            <person name="Kasahara H."/>
            <person name="Kiba T."/>
            <person name="Kim M.S."/>
            <person name="Koo N."/>
            <person name="Laohavisit A."/>
            <person name="Lee Y.H."/>
            <person name="Lumba S."/>
            <person name="McCourt P."/>
            <person name="Mortimer J.C."/>
            <person name="Mutuku J.M."/>
            <person name="Nomura T."/>
            <person name="Sasaki-Sekimoto Y."/>
            <person name="Seto Y."/>
            <person name="Wang Y."/>
            <person name="Wakatake T."/>
            <person name="Sakakibara H."/>
            <person name="Demura T."/>
            <person name="Yamaguchi S."/>
            <person name="Yoneyama K."/>
            <person name="Manabe R.I."/>
            <person name="Nelson D.C."/>
            <person name="Schulman A.H."/>
            <person name="Timko M.P."/>
            <person name="dePamphilis C.W."/>
            <person name="Choi D."/>
            <person name="Shirasu K."/>
        </authorList>
    </citation>
    <scope>NUCLEOTIDE SEQUENCE [LARGE SCALE GENOMIC DNA]</scope>
    <source>
        <strain evidence="2">cv. UVA1</strain>
    </source>
</reference>
<gene>
    <name evidence="1" type="ORF">STAS_14193</name>
</gene>
<organism evidence="1 2">
    <name type="scientific">Striga asiatica</name>
    <name type="common">Asiatic witchweed</name>
    <name type="synonym">Buchnera asiatica</name>
    <dbReference type="NCBI Taxonomy" id="4170"/>
    <lineage>
        <taxon>Eukaryota</taxon>
        <taxon>Viridiplantae</taxon>
        <taxon>Streptophyta</taxon>
        <taxon>Embryophyta</taxon>
        <taxon>Tracheophyta</taxon>
        <taxon>Spermatophyta</taxon>
        <taxon>Magnoliopsida</taxon>
        <taxon>eudicotyledons</taxon>
        <taxon>Gunneridae</taxon>
        <taxon>Pentapetalae</taxon>
        <taxon>asterids</taxon>
        <taxon>lamiids</taxon>
        <taxon>Lamiales</taxon>
        <taxon>Orobanchaceae</taxon>
        <taxon>Buchnereae</taxon>
        <taxon>Striga</taxon>
    </lineage>
</organism>
<keyword evidence="1" id="KW-0418">Kinase</keyword>
<proteinExistence type="predicted"/>
<name>A0A5A7Q074_STRAF</name>
<comment type="caution">
    <text evidence="1">The sequence shown here is derived from an EMBL/GenBank/DDBJ whole genome shotgun (WGS) entry which is preliminary data.</text>
</comment>
<dbReference type="Proteomes" id="UP000325081">
    <property type="component" value="Unassembled WGS sequence"/>
</dbReference>
<accession>A0A5A7Q074</accession>
<dbReference type="EMBL" id="BKCP01005405">
    <property type="protein sequence ID" value="GER37767.1"/>
    <property type="molecule type" value="Genomic_DNA"/>
</dbReference>
<dbReference type="AlphaFoldDB" id="A0A5A7Q074"/>